<dbReference type="EMBL" id="MU004239">
    <property type="protein sequence ID" value="KAF2665918.1"/>
    <property type="molecule type" value="Genomic_DNA"/>
</dbReference>
<dbReference type="InterPro" id="IPR000504">
    <property type="entry name" value="RRM_dom"/>
</dbReference>
<dbReference type="OrthoDB" id="272703at2759"/>
<dbReference type="Pfam" id="PF00076">
    <property type="entry name" value="RRM_1"/>
    <property type="match status" value="1"/>
</dbReference>
<feature type="region of interest" description="Disordered" evidence="3">
    <location>
        <begin position="286"/>
        <end position="315"/>
    </location>
</feature>
<protein>
    <submittedName>
        <fullName evidence="5">RNA-binding domain-containing protein</fullName>
    </submittedName>
</protein>
<evidence type="ECO:0000256" key="1">
    <source>
        <dbReference type="ARBA" id="ARBA00022884"/>
    </source>
</evidence>
<dbReference type="InterPro" id="IPR035979">
    <property type="entry name" value="RBD_domain_sf"/>
</dbReference>
<organism evidence="5 6">
    <name type="scientific">Microthyrium microscopicum</name>
    <dbReference type="NCBI Taxonomy" id="703497"/>
    <lineage>
        <taxon>Eukaryota</taxon>
        <taxon>Fungi</taxon>
        <taxon>Dikarya</taxon>
        <taxon>Ascomycota</taxon>
        <taxon>Pezizomycotina</taxon>
        <taxon>Dothideomycetes</taxon>
        <taxon>Dothideomycetes incertae sedis</taxon>
        <taxon>Microthyriales</taxon>
        <taxon>Microthyriaceae</taxon>
        <taxon>Microthyrium</taxon>
    </lineage>
</organism>
<accession>A0A6A6U463</accession>
<sequence>MENTKPASDSFLRSRASSNWRTKDTTPTAPITQPRYTQDDMLDNRQFKATSNSTRLYVGNLLYTVQRAQIESFFSDNGFQINNMTMSIDPFTGRNPSYAFVDFATTMEAERAMTILNGKHILGRPVRIRPNIEHAKNKRTFQSRTQVWTGHSNKREYVKEVTNYTPTFNTFERTDASTHWETPCVEGRRIWVGALPRIEPQAAVDAEMQELFNDFLLLAVSKVINPPAWQPESIKPPTNRRFVYIDLATKDEADRAVSEIHGKVGSWGGRVKVRIAENTSNRKVLREQGDASIGQTASLATGSGDEDSDDVENLA</sequence>
<evidence type="ECO:0000256" key="2">
    <source>
        <dbReference type="PROSITE-ProRule" id="PRU00176"/>
    </source>
</evidence>
<dbReference type="CDD" id="cd00590">
    <property type="entry name" value="RRM_SF"/>
    <property type="match status" value="1"/>
</dbReference>
<dbReference type="PANTHER" id="PTHR21245">
    <property type="entry name" value="HETEROGENEOUS NUCLEAR RIBONUCLEOPROTEIN"/>
    <property type="match status" value="1"/>
</dbReference>
<dbReference type="AlphaFoldDB" id="A0A6A6U463"/>
<evidence type="ECO:0000259" key="4">
    <source>
        <dbReference type="PROSITE" id="PS50102"/>
    </source>
</evidence>
<dbReference type="PROSITE" id="PS50102">
    <property type="entry name" value="RRM"/>
    <property type="match status" value="2"/>
</dbReference>
<feature type="compositionally biased region" description="Acidic residues" evidence="3">
    <location>
        <begin position="304"/>
        <end position="315"/>
    </location>
</feature>
<reference evidence="5" key="1">
    <citation type="journal article" date="2020" name="Stud. Mycol.">
        <title>101 Dothideomycetes genomes: a test case for predicting lifestyles and emergence of pathogens.</title>
        <authorList>
            <person name="Haridas S."/>
            <person name="Albert R."/>
            <person name="Binder M."/>
            <person name="Bloem J."/>
            <person name="Labutti K."/>
            <person name="Salamov A."/>
            <person name="Andreopoulos B."/>
            <person name="Baker S."/>
            <person name="Barry K."/>
            <person name="Bills G."/>
            <person name="Bluhm B."/>
            <person name="Cannon C."/>
            <person name="Castanera R."/>
            <person name="Culley D."/>
            <person name="Daum C."/>
            <person name="Ezra D."/>
            <person name="Gonzalez J."/>
            <person name="Henrissat B."/>
            <person name="Kuo A."/>
            <person name="Liang C."/>
            <person name="Lipzen A."/>
            <person name="Lutzoni F."/>
            <person name="Magnuson J."/>
            <person name="Mondo S."/>
            <person name="Nolan M."/>
            <person name="Ohm R."/>
            <person name="Pangilinan J."/>
            <person name="Park H.-J."/>
            <person name="Ramirez L."/>
            <person name="Alfaro M."/>
            <person name="Sun H."/>
            <person name="Tritt A."/>
            <person name="Yoshinaga Y."/>
            <person name="Zwiers L.-H."/>
            <person name="Turgeon B."/>
            <person name="Goodwin S."/>
            <person name="Spatafora J."/>
            <person name="Crous P."/>
            <person name="Grigoriev I."/>
        </authorList>
    </citation>
    <scope>NUCLEOTIDE SEQUENCE</scope>
    <source>
        <strain evidence="5">CBS 115976</strain>
    </source>
</reference>
<dbReference type="InterPro" id="IPR012677">
    <property type="entry name" value="Nucleotide-bd_a/b_plait_sf"/>
</dbReference>
<evidence type="ECO:0000256" key="3">
    <source>
        <dbReference type="SAM" id="MobiDB-lite"/>
    </source>
</evidence>
<dbReference type="SUPFAM" id="SSF54928">
    <property type="entry name" value="RNA-binding domain, RBD"/>
    <property type="match status" value="2"/>
</dbReference>
<dbReference type="Gene3D" id="3.30.70.330">
    <property type="match status" value="2"/>
</dbReference>
<dbReference type="SMART" id="SM00360">
    <property type="entry name" value="RRM"/>
    <property type="match status" value="2"/>
</dbReference>
<keyword evidence="6" id="KW-1185">Reference proteome</keyword>
<proteinExistence type="predicted"/>
<gene>
    <name evidence="5" type="ORF">BT63DRAFT_44121</name>
</gene>
<feature type="domain" description="RRM" evidence="4">
    <location>
        <begin position="54"/>
        <end position="133"/>
    </location>
</feature>
<name>A0A6A6U463_9PEZI</name>
<dbReference type="Proteomes" id="UP000799302">
    <property type="component" value="Unassembled WGS sequence"/>
</dbReference>
<dbReference type="GO" id="GO:0003723">
    <property type="term" value="F:RNA binding"/>
    <property type="evidence" value="ECO:0007669"/>
    <property type="project" value="UniProtKB-UniRule"/>
</dbReference>
<evidence type="ECO:0000313" key="6">
    <source>
        <dbReference type="Proteomes" id="UP000799302"/>
    </source>
</evidence>
<evidence type="ECO:0000313" key="5">
    <source>
        <dbReference type="EMBL" id="KAF2665918.1"/>
    </source>
</evidence>
<feature type="domain" description="RRM" evidence="4">
    <location>
        <begin position="188"/>
        <end position="278"/>
    </location>
</feature>
<keyword evidence="1 2" id="KW-0694">RNA-binding</keyword>
<feature type="region of interest" description="Disordered" evidence="3">
    <location>
        <begin position="1"/>
        <end position="35"/>
    </location>
</feature>
<feature type="compositionally biased region" description="Polar residues" evidence="3">
    <location>
        <begin position="15"/>
        <end position="35"/>
    </location>
</feature>